<evidence type="ECO:0000256" key="12">
    <source>
        <dbReference type="SAM" id="Phobius"/>
    </source>
</evidence>
<keyword evidence="10" id="KW-0902">Two-component regulatory system</keyword>
<dbReference type="Pfam" id="PF05231">
    <property type="entry name" value="MASE1"/>
    <property type="match status" value="1"/>
</dbReference>
<dbReference type="PROSITE" id="PS50112">
    <property type="entry name" value="PAS"/>
    <property type="match status" value="1"/>
</dbReference>
<dbReference type="InterPro" id="IPR036890">
    <property type="entry name" value="HATPase_C_sf"/>
</dbReference>
<dbReference type="SMART" id="SM00388">
    <property type="entry name" value="HisKA"/>
    <property type="match status" value="1"/>
</dbReference>
<dbReference type="SMART" id="SM00387">
    <property type="entry name" value="HATPase_c"/>
    <property type="match status" value="1"/>
</dbReference>
<dbReference type="CDD" id="cd00130">
    <property type="entry name" value="PAS"/>
    <property type="match status" value="1"/>
</dbReference>
<evidence type="ECO:0000256" key="7">
    <source>
        <dbReference type="ARBA" id="ARBA00022692"/>
    </source>
</evidence>
<evidence type="ECO:0000256" key="4">
    <source>
        <dbReference type="ARBA" id="ARBA00022475"/>
    </source>
</evidence>
<keyword evidence="8" id="KW-0418">Kinase</keyword>
<dbReference type="GO" id="GO:0000155">
    <property type="term" value="F:phosphorelay sensor kinase activity"/>
    <property type="evidence" value="ECO:0007669"/>
    <property type="project" value="InterPro"/>
</dbReference>
<dbReference type="Gene3D" id="3.30.565.10">
    <property type="entry name" value="Histidine kinase-like ATPase, C-terminal domain"/>
    <property type="match status" value="1"/>
</dbReference>
<feature type="domain" description="Histidine kinase" evidence="13">
    <location>
        <begin position="667"/>
        <end position="887"/>
    </location>
</feature>
<dbReference type="GO" id="GO:0009927">
    <property type="term" value="F:histidine phosphotransfer kinase activity"/>
    <property type="evidence" value="ECO:0007669"/>
    <property type="project" value="TreeGrafter"/>
</dbReference>
<sequence>MPKLSSQSILVPLLLATAVYLAAGRLGMLLAIPPGYSSALFPAAGIAFGLVLSFGERMLPAIFAGQILFHLSMSLSQSAGLNIDTISLALILAAIAVFQAAAAQRMIRHALKDRLVLDSNRDIFYFFLCTVVVSLVSSAMGVTALRLMGRLSGAESDSSWLVWWVGDVLGVITTTPLVLVLFARPADLWRSRRFNVLVPLSLCLLVVLVAFLFIRDRETQKQQLEFRLEAQRMSQNIQNRLNSNADVMDNIERLFSSSKHVEREEFATFVQHALRGNPAISLLTWVPLVRHAQKSAFERSVELEGYPGFRLTEKDENGRYQPARDRDEYFPMRYLQPYNSPPDLAGFDLGSVIRHRNAIEDARDTNQITATDPMLDERGQKVVMLYVPIYLRGHAISTPAERQEAFDGVAAGMFRVADMIQETLSAQEKNDMLIKFYDLSYPVSNGVFIDTIEWSDPAFQFQSTIHFGGKQYAFLVQASPLYWKTHVSWVTWSAMVGGLLFTGLFGAYLLMTSAHTYNVEALVKQRTAELHESEERLSSILDHAAEGILTCNTSGLIQSANPSAEALFHFPPGSLKGRQLFSLFPEERAQKTLHQHIDAITNTDSTSTMPKANRVEIRARQRSGDDIPLELAMTRVSLGTQTLLVIILHDLSEIKRADKLKSEFVSAVSHELRTPLTSIRGALGLLKGGVAPNIPEQAQKLLDMANDNAVRLTSLINDILDFEKLEYGGMQFHAEDHIVQHLVNQSIDANLGYAENFHVNLELAQQQLPDLWVHVDAQRFVQVLSNLLSNAIKFSGQRARVDVRLSMRGEWVKVEVQDYGIGISDDFKSSIFQKFTQAEANSARKYAGTGLGLSLSKTMIEKMGGKIGFKSEEGHGSLFYLLLPLIPPPDQRNPKI</sequence>
<dbReference type="AlphaFoldDB" id="A0A923KZI3"/>
<comment type="subcellular location">
    <subcellularLocation>
        <location evidence="2">Cell inner membrane</location>
        <topology evidence="2">Multi-pass membrane protein</topology>
    </subcellularLocation>
</comment>
<evidence type="ECO:0000259" key="14">
    <source>
        <dbReference type="PROSITE" id="PS50112"/>
    </source>
</evidence>
<dbReference type="InterPro" id="IPR000014">
    <property type="entry name" value="PAS"/>
</dbReference>
<dbReference type="SMART" id="SM00091">
    <property type="entry name" value="PAS"/>
    <property type="match status" value="1"/>
</dbReference>
<dbReference type="InterPro" id="IPR003594">
    <property type="entry name" value="HATPase_dom"/>
</dbReference>
<dbReference type="InterPro" id="IPR042240">
    <property type="entry name" value="CHASE_sf"/>
</dbReference>
<dbReference type="Pfam" id="PF00512">
    <property type="entry name" value="HisKA"/>
    <property type="match status" value="1"/>
</dbReference>
<feature type="domain" description="PAS" evidence="14">
    <location>
        <begin position="533"/>
        <end position="603"/>
    </location>
</feature>
<comment type="catalytic activity">
    <reaction evidence="1">
        <text>ATP + protein L-histidine = ADP + protein N-phospho-L-histidine.</text>
        <dbReference type="EC" id="2.7.13.3"/>
    </reaction>
</comment>
<feature type="transmembrane region" description="Helical" evidence="12">
    <location>
        <begin position="85"/>
        <end position="103"/>
    </location>
</feature>
<keyword evidence="5" id="KW-0597">Phosphoprotein</keyword>
<feature type="transmembrane region" description="Helical" evidence="12">
    <location>
        <begin position="123"/>
        <end position="148"/>
    </location>
</feature>
<dbReference type="InterPro" id="IPR003661">
    <property type="entry name" value="HisK_dim/P_dom"/>
</dbReference>
<evidence type="ECO:0000313" key="16">
    <source>
        <dbReference type="EMBL" id="MBC3936110.1"/>
    </source>
</evidence>
<keyword evidence="7 12" id="KW-0812">Transmembrane</keyword>
<proteinExistence type="predicted"/>
<keyword evidence="17" id="KW-1185">Reference proteome</keyword>
<evidence type="ECO:0000256" key="11">
    <source>
        <dbReference type="ARBA" id="ARBA00023136"/>
    </source>
</evidence>
<dbReference type="NCBIfam" id="TIGR00229">
    <property type="entry name" value="sensory_box"/>
    <property type="match status" value="1"/>
</dbReference>
<accession>A0A923KZI3</accession>
<comment type="caution">
    <text evidence="16">The sequence shown here is derived from an EMBL/GenBank/DDBJ whole genome shotgun (WGS) entry which is preliminary data.</text>
</comment>
<dbReference type="EMBL" id="JACOGG010000012">
    <property type="protein sequence ID" value="MBC3936110.1"/>
    <property type="molecule type" value="Genomic_DNA"/>
</dbReference>
<dbReference type="RefSeq" id="WP_186881673.1">
    <property type="nucleotide sequence ID" value="NZ_JACOGG010000012.1"/>
</dbReference>
<dbReference type="Proteomes" id="UP000612361">
    <property type="component" value="Unassembled WGS sequence"/>
</dbReference>
<dbReference type="SUPFAM" id="SSF47384">
    <property type="entry name" value="Homodimeric domain of signal transducing histidine kinase"/>
    <property type="match status" value="1"/>
</dbReference>
<evidence type="ECO:0000256" key="6">
    <source>
        <dbReference type="ARBA" id="ARBA00022679"/>
    </source>
</evidence>
<keyword evidence="9 12" id="KW-1133">Transmembrane helix</keyword>
<dbReference type="Pfam" id="PF02518">
    <property type="entry name" value="HATPase_c"/>
    <property type="match status" value="1"/>
</dbReference>
<evidence type="ECO:0000259" key="15">
    <source>
        <dbReference type="PROSITE" id="PS50839"/>
    </source>
</evidence>
<dbReference type="InterPro" id="IPR004358">
    <property type="entry name" value="Sig_transdc_His_kin-like_C"/>
</dbReference>
<gene>
    <name evidence="16" type="ORF">H8K47_12115</name>
</gene>
<dbReference type="FunFam" id="1.10.287.130:FF:000001">
    <property type="entry name" value="Two-component sensor histidine kinase"/>
    <property type="match status" value="1"/>
</dbReference>
<keyword evidence="11 12" id="KW-0472">Membrane</keyword>
<feature type="domain" description="CHASE" evidence="15">
    <location>
        <begin position="257"/>
        <end position="425"/>
    </location>
</feature>
<feature type="transmembrane region" description="Helical" evidence="12">
    <location>
        <begin position="34"/>
        <end position="54"/>
    </location>
</feature>
<dbReference type="InterPro" id="IPR035965">
    <property type="entry name" value="PAS-like_dom_sf"/>
</dbReference>
<dbReference type="InterPro" id="IPR036097">
    <property type="entry name" value="HisK_dim/P_sf"/>
</dbReference>
<dbReference type="Pfam" id="PF03924">
    <property type="entry name" value="CHASE"/>
    <property type="match status" value="1"/>
</dbReference>
<keyword evidence="6" id="KW-0808">Transferase</keyword>
<dbReference type="GO" id="GO:0005886">
    <property type="term" value="C:plasma membrane"/>
    <property type="evidence" value="ECO:0007669"/>
    <property type="project" value="UniProtKB-SubCell"/>
</dbReference>
<dbReference type="FunFam" id="3.30.565.10:FF:000006">
    <property type="entry name" value="Sensor histidine kinase WalK"/>
    <property type="match status" value="1"/>
</dbReference>
<dbReference type="Pfam" id="PF13426">
    <property type="entry name" value="PAS_9"/>
    <property type="match status" value="1"/>
</dbReference>
<dbReference type="CDD" id="cd00082">
    <property type="entry name" value="HisKA"/>
    <property type="match status" value="1"/>
</dbReference>
<dbReference type="Gene3D" id="1.10.287.130">
    <property type="match status" value="1"/>
</dbReference>
<dbReference type="PROSITE" id="PS50839">
    <property type="entry name" value="CHASE"/>
    <property type="match status" value="1"/>
</dbReference>
<name>A0A923KZI3_9BURK</name>
<dbReference type="InterPro" id="IPR005467">
    <property type="entry name" value="His_kinase_dom"/>
</dbReference>
<protein>
    <recommendedName>
        <fullName evidence="3">histidine kinase</fullName>
        <ecNumber evidence="3">2.7.13.3</ecNumber>
    </recommendedName>
</protein>
<dbReference type="InterPro" id="IPR006189">
    <property type="entry name" value="CHASE_dom"/>
</dbReference>
<evidence type="ECO:0000256" key="8">
    <source>
        <dbReference type="ARBA" id="ARBA00022777"/>
    </source>
</evidence>
<evidence type="ECO:0000256" key="3">
    <source>
        <dbReference type="ARBA" id="ARBA00012438"/>
    </source>
</evidence>
<dbReference type="SMART" id="SM01079">
    <property type="entry name" value="CHASE"/>
    <property type="match status" value="1"/>
</dbReference>
<dbReference type="PROSITE" id="PS50109">
    <property type="entry name" value="HIS_KIN"/>
    <property type="match status" value="1"/>
</dbReference>
<dbReference type="PANTHER" id="PTHR43047:SF62">
    <property type="entry name" value="SENSOR HISTIDINE KINASE DPIB"/>
    <property type="match status" value="1"/>
</dbReference>
<dbReference type="Gene3D" id="3.30.450.350">
    <property type="entry name" value="CHASE domain"/>
    <property type="match status" value="1"/>
</dbReference>
<dbReference type="InterPro" id="IPR007895">
    <property type="entry name" value="MASE1"/>
</dbReference>
<evidence type="ECO:0000256" key="9">
    <source>
        <dbReference type="ARBA" id="ARBA00022989"/>
    </source>
</evidence>
<dbReference type="CDD" id="cd16922">
    <property type="entry name" value="HATPase_EvgS-ArcB-TorS-like"/>
    <property type="match status" value="1"/>
</dbReference>
<evidence type="ECO:0000313" key="17">
    <source>
        <dbReference type="Proteomes" id="UP000612361"/>
    </source>
</evidence>
<dbReference type="SUPFAM" id="SSF55785">
    <property type="entry name" value="PYP-like sensor domain (PAS domain)"/>
    <property type="match status" value="1"/>
</dbReference>
<dbReference type="PRINTS" id="PR00344">
    <property type="entry name" value="BCTRLSENSOR"/>
</dbReference>
<dbReference type="PANTHER" id="PTHR43047">
    <property type="entry name" value="TWO-COMPONENT HISTIDINE PROTEIN KINASE"/>
    <property type="match status" value="1"/>
</dbReference>
<feature type="transmembrane region" description="Helical" evidence="12">
    <location>
        <begin position="194"/>
        <end position="214"/>
    </location>
</feature>
<feature type="transmembrane region" description="Helical" evidence="12">
    <location>
        <begin position="160"/>
        <end position="182"/>
    </location>
</feature>
<evidence type="ECO:0000259" key="13">
    <source>
        <dbReference type="PROSITE" id="PS50109"/>
    </source>
</evidence>
<evidence type="ECO:0000256" key="1">
    <source>
        <dbReference type="ARBA" id="ARBA00000085"/>
    </source>
</evidence>
<dbReference type="EC" id="2.7.13.3" evidence="3"/>
<evidence type="ECO:0000256" key="2">
    <source>
        <dbReference type="ARBA" id="ARBA00004429"/>
    </source>
</evidence>
<evidence type="ECO:0000256" key="5">
    <source>
        <dbReference type="ARBA" id="ARBA00022553"/>
    </source>
</evidence>
<dbReference type="Gene3D" id="3.30.450.20">
    <property type="entry name" value="PAS domain"/>
    <property type="match status" value="1"/>
</dbReference>
<evidence type="ECO:0000256" key="10">
    <source>
        <dbReference type="ARBA" id="ARBA00023012"/>
    </source>
</evidence>
<keyword evidence="4" id="KW-1003">Cell membrane</keyword>
<organism evidence="16 17">
    <name type="scientific">Undibacterium rugosum</name>
    <dbReference type="NCBI Taxonomy" id="2762291"/>
    <lineage>
        <taxon>Bacteria</taxon>
        <taxon>Pseudomonadati</taxon>
        <taxon>Pseudomonadota</taxon>
        <taxon>Betaproteobacteria</taxon>
        <taxon>Burkholderiales</taxon>
        <taxon>Oxalobacteraceae</taxon>
        <taxon>Undibacterium</taxon>
    </lineage>
</organism>
<reference evidence="16" key="1">
    <citation type="submission" date="2020-08" db="EMBL/GenBank/DDBJ databases">
        <title>Novel species isolated from subtropical streams in China.</title>
        <authorList>
            <person name="Lu H."/>
        </authorList>
    </citation>
    <scope>NUCLEOTIDE SEQUENCE</scope>
    <source>
        <strain evidence="16">CY7W</strain>
    </source>
</reference>
<dbReference type="SUPFAM" id="SSF55874">
    <property type="entry name" value="ATPase domain of HSP90 chaperone/DNA topoisomerase II/histidine kinase"/>
    <property type="match status" value="1"/>
</dbReference>